<evidence type="ECO:0000256" key="4">
    <source>
        <dbReference type="SAM" id="Coils"/>
    </source>
</evidence>
<feature type="compositionally biased region" description="Basic and acidic residues" evidence="5">
    <location>
        <begin position="788"/>
        <end position="797"/>
    </location>
</feature>
<dbReference type="GO" id="GO:0008017">
    <property type="term" value="F:microtubule binding"/>
    <property type="evidence" value="ECO:0007669"/>
    <property type="project" value="InterPro"/>
</dbReference>
<dbReference type="InterPro" id="IPR025925">
    <property type="entry name" value="PPC89_CLD"/>
</dbReference>
<evidence type="ECO:0000259" key="7">
    <source>
        <dbReference type="Pfam" id="PF14197"/>
    </source>
</evidence>
<feature type="region of interest" description="Disordered" evidence="5">
    <location>
        <begin position="161"/>
        <end position="183"/>
    </location>
</feature>
<evidence type="ECO:0000256" key="1">
    <source>
        <dbReference type="ARBA" id="ARBA00004267"/>
    </source>
</evidence>
<dbReference type="EMBL" id="KN822015">
    <property type="protein sequence ID" value="KIM66936.1"/>
    <property type="molecule type" value="Genomic_DNA"/>
</dbReference>
<feature type="region of interest" description="Disordered" evidence="5">
    <location>
        <begin position="432"/>
        <end position="465"/>
    </location>
</feature>
<evidence type="ECO:0000256" key="2">
    <source>
        <dbReference type="ARBA" id="ARBA00022490"/>
    </source>
</evidence>
<dbReference type="Pfam" id="PF06657">
    <property type="entry name" value="Cep57_MT_bd"/>
    <property type="match status" value="1"/>
</dbReference>
<dbReference type="HOGENOM" id="CLU_007735_0_0_1"/>
<feature type="compositionally biased region" description="Polar residues" evidence="5">
    <location>
        <begin position="568"/>
        <end position="581"/>
    </location>
</feature>
<dbReference type="Proteomes" id="UP000053989">
    <property type="component" value="Unassembled WGS sequence"/>
</dbReference>
<dbReference type="InterPro" id="IPR051756">
    <property type="entry name" value="Centrosomal_MT-associated"/>
</dbReference>
<keyword evidence="4" id="KW-0175">Coiled coil</keyword>
<feature type="domain" description="Cep57 centrosome microtubule-binding" evidence="6">
    <location>
        <begin position="843"/>
        <end position="912"/>
    </location>
</feature>
<evidence type="ECO:0008006" key="10">
    <source>
        <dbReference type="Google" id="ProtNLM"/>
    </source>
</evidence>
<sequence>MAKTPSQLDFSIPGDEIEHHRIQLEHNLQNTDLSFHLSSVPDEADGNNESVEYPRHHSVPSPVLCFASFEQHSRENFDYDGHSHLHPWSIHDDDGINPYGAETMSTVAHHASAVTITAGLGRNTRREPSLSGAEYDPDRPLQDIMAGMNTADAMSLAARLRSPKPVHDTSASEDTDRSQEISRPKLVETLQRVGFSPRRPRSAQTILAHQSPRRAQESSRRYADISRRSMTPKARKASAVSFDTTATPVRRHVSQPVVQPQVNVQPPTPSMTASNSTKMARGHARDVRQTLDLLQAEGTINDEYAYPPASTSHHSPRKDVTNWHLGDMTGDPSQVSRTSKKSTRGRIHLPDVTGLTNAVVSPAKGVLDRHPVRGPGSREVEARLVASLNSLHVRLTHLEDENSIARRRVRELEYELEQCKRDVVRERTRMMESQDAIDVSARLPGPSTSRAKGKEKKNREPDQSTTKYFEIVEEKKALETFITTLRSHLTRVTSDLSSQQQLLEDLRRLRESDALSLSEKTDEINQLRKEVERLAGEIEVLRGVVEEGLNERRHVKESADEEQDDSGHSTVPSEQPDTSAADNIHERSASNRISRPSTPTSPFRRSVSETSRHLSRGRPESPALTERSRVPSGRMFINPEEIDRISADLEERRSERSSNASTSSGNGSRDMLSVMASSRAEIPCSRLRELQPRVEDEDEDAESQPVPGPASAPEPQITKLNPPTLDSRQRSKEGKKKAVSNPPFPRISADLERMFFSSARHNTDACRMCQDRRSRCRVKGAGAKGKHRAAEGSKQEGESDAGELNDVSNSPGHDDVAVTDEGPSIEDILERMNRDGDLRPGDIPPQTVLARVLRELEDEFTHYKEIYRELAEEYRSMDCATQTGKRHMVADHLRDVIDTIERKGDQITSLYELLTFKDKPVVN</sequence>
<feature type="coiled-coil region" evidence="4">
    <location>
        <begin position="517"/>
        <end position="544"/>
    </location>
</feature>
<name>A0A0C3EG89_9AGAM</name>
<evidence type="ECO:0000313" key="8">
    <source>
        <dbReference type="EMBL" id="KIM66936.1"/>
    </source>
</evidence>
<keyword evidence="9" id="KW-1185">Reference proteome</keyword>
<dbReference type="Pfam" id="PF14197">
    <property type="entry name" value="Cep57_CLD_2"/>
    <property type="match status" value="1"/>
</dbReference>
<accession>A0A0C3EG89</accession>
<dbReference type="InParanoid" id="A0A0C3EG89"/>
<evidence type="ECO:0000259" key="6">
    <source>
        <dbReference type="Pfam" id="PF06657"/>
    </source>
</evidence>
<comment type="subcellular location">
    <subcellularLocation>
        <location evidence="1">Cytoplasm</location>
        <location evidence="1">Cytoskeleton</location>
        <location evidence="1">Microtubule organizing center</location>
    </subcellularLocation>
</comment>
<keyword evidence="3" id="KW-0206">Cytoskeleton</keyword>
<feature type="region of interest" description="Disordered" evidence="5">
    <location>
        <begin position="770"/>
        <end position="823"/>
    </location>
</feature>
<feature type="region of interest" description="Disordered" evidence="5">
    <location>
        <begin position="551"/>
        <end position="745"/>
    </location>
</feature>
<reference evidence="9" key="2">
    <citation type="submission" date="2015-01" db="EMBL/GenBank/DDBJ databases">
        <title>Evolutionary Origins and Diversification of the Mycorrhizal Mutualists.</title>
        <authorList>
            <consortium name="DOE Joint Genome Institute"/>
            <consortium name="Mycorrhizal Genomics Consortium"/>
            <person name="Kohler A."/>
            <person name="Kuo A."/>
            <person name="Nagy L.G."/>
            <person name="Floudas D."/>
            <person name="Copeland A."/>
            <person name="Barry K.W."/>
            <person name="Cichocki N."/>
            <person name="Veneault-Fourrey C."/>
            <person name="LaButti K."/>
            <person name="Lindquist E.A."/>
            <person name="Lipzen A."/>
            <person name="Lundell T."/>
            <person name="Morin E."/>
            <person name="Murat C."/>
            <person name="Riley R."/>
            <person name="Ohm R."/>
            <person name="Sun H."/>
            <person name="Tunlid A."/>
            <person name="Henrissat B."/>
            <person name="Grigoriev I.V."/>
            <person name="Hibbett D.S."/>
            <person name="Martin F."/>
        </authorList>
    </citation>
    <scope>NUCLEOTIDE SEQUENCE [LARGE SCALE GENOMIC DNA]</scope>
    <source>
        <strain evidence="9">Foug A</strain>
    </source>
</reference>
<dbReference type="OrthoDB" id="76453at2759"/>
<evidence type="ECO:0000256" key="5">
    <source>
        <dbReference type="SAM" id="MobiDB-lite"/>
    </source>
</evidence>
<feature type="compositionally biased region" description="Basic and acidic residues" evidence="5">
    <location>
        <begin position="214"/>
        <end position="227"/>
    </location>
</feature>
<organism evidence="8 9">
    <name type="scientific">Scleroderma citrinum Foug A</name>
    <dbReference type="NCBI Taxonomy" id="1036808"/>
    <lineage>
        <taxon>Eukaryota</taxon>
        <taxon>Fungi</taxon>
        <taxon>Dikarya</taxon>
        <taxon>Basidiomycota</taxon>
        <taxon>Agaricomycotina</taxon>
        <taxon>Agaricomycetes</taxon>
        <taxon>Agaricomycetidae</taxon>
        <taxon>Boletales</taxon>
        <taxon>Sclerodermatineae</taxon>
        <taxon>Sclerodermataceae</taxon>
        <taxon>Scleroderma</taxon>
    </lineage>
</organism>
<feature type="domain" description="PPC89 centrosome localisation" evidence="7">
    <location>
        <begin position="478"/>
        <end position="541"/>
    </location>
</feature>
<feature type="compositionally biased region" description="Basic and acidic residues" evidence="5">
    <location>
        <begin position="641"/>
        <end position="656"/>
    </location>
</feature>
<dbReference type="AlphaFoldDB" id="A0A0C3EG89"/>
<feature type="region of interest" description="Disordered" evidence="5">
    <location>
        <begin position="195"/>
        <end position="242"/>
    </location>
</feature>
<evidence type="ECO:0000313" key="9">
    <source>
        <dbReference type="Proteomes" id="UP000053989"/>
    </source>
</evidence>
<feature type="compositionally biased region" description="Low complexity" evidence="5">
    <location>
        <begin position="657"/>
        <end position="669"/>
    </location>
</feature>
<proteinExistence type="predicted"/>
<feature type="coiled-coil region" evidence="4">
    <location>
        <begin position="395"/>
        <end position="429"/>
    </location>
</feature>
<keyword evidence="2" id="KW-0963">Cytoplasm</keyword>
<reference evidence="8 9" key="1">
    <citation type="submission" date="2014-04" db="EMBL/GenBank/DDBJ databases">
        <authorList>
            <consortium name="DOE Joint Genome Institute"/>
            <person name="Kuo A."/>
            <person name="Kohler A."/>
            <person name="Nagy L.G."/>
            <person name="Floudas D."/>
            <person name="Copeland A."/>
            <person name="Barry K.W."/>
            <person name="Cichocki N."/>
            <person name="Veneault-Fourrey C."/>
            <person name="LaButti K."/>
            <person name="Lindquist E.A."/>
            <person name="Lipzen A."/>
            <person name="Lundell T."/>
            <person name="Morin E."/>
            <person name="Murat C."/>
            <person name="Sun H."/>
            <person name="Tunlid A."/>
            <person name="Henrissat B."/>
            <person name="Grigoriev I.V."/>
            <person name="Hibbett D.S."/>
            <person name="Martin F."/>
            <person name="Nordberg H.P."/>
            <person name="Cantor M.N."/>
            <person name="Hua S.X."/>
        </authorList>
    </citation>
    <scope>NUCLEOTIDE SEQUENCE [LARGE SCALE GENOMIC DNA]</scope>
    <source>
        <strain evidence="8 9">Foug A</strain>
    </source>
</reference>
<feature type="compositionally biased region" description="Polar residues" evidence="5">
    <location>
        <begin position="590"/>
        <end position="603"/>
    </location>
</feature>
<dbReference type="PANTHER" id="PTHR19336">
    <property type="entry name" value="UNCHARACTERIZED DUF1167"/>
    <property type="match status" value="1"/>
</dbReference>
<gene>
    <name evidence="8" type="ORF">SCLCIDRAFT_109471</name>
</gene>
<evidence type="ECO:0000256" key="3">
    <source>
        <dbReference type="ARBA" id="ARBA00023212"/>
    </source>
</evidence>
<dbReference type="PANTHER" id="PTHR19336:SF9">
    <property type="entry name" value="SPINDLE POLE BODY PROTEIN PPC89"/>
    <property type="match status" value="1"/>
</dbReference>
<dbReference type="InterPro" id="IPR024957">
    <property type="entry name" value="Cep57_MT-bd_dom"/>
</dbReference>
<feature type="compositionally biased region" description="Basic and acidic residues" evidence="5">
    <location>
        <begin position="174"/>
        <end position="183"/>
    </location>
</feature>
<protein>
    <recommendedName>
        <fullName evidence="10">Cep57 centrosome microtubule-binding domain-containing protein</fullName>
    </recommendedName>
</protein>
<dbReference type="GO" id="GO:0005815">
    <property type="term" value="C:microtubule organizing center"/>
    <property type="evidence" value="ECO:0007669"/>
    <property type="project" value="UniProtKB-SubCell"/>
</dbReference>